<gene>
    <name evidence="3" type="ORF">F0357_09735</name>
</gene>
<feature type="domain" description="Serine aminopeptidase S33" evidence="2">
    <location>
        <begin position="50"/>
        <end position="142"/>
    </location>
</feature>
<dbReference type="Proteomes" id="UP000332515">
    <property type="component" value="Unassembled WGS sequence"/>
</dbReference>
<reference evidence="3 4" key="1">
    <citation type="submission" date="2019-09" db="EMBL/GenBank/DDBJ databases">
        <title>Segnochrobactrum spirostomi gen. nov., sp. nov., isolated from the ciliate Spirostomum cf. yagiui and description of a novel family, Segnochrobactraceae fam. nov. within the order Rhizobiales of the class Alphaproteobacteria.</title>
        <authorList>
            <person name="Akter S."/>
            <person name="Shazib S.U.A."/>
            <person name="Shin M.K."/>
        </authorList>
    </citation>
    <scope>NUCLEOTIDE SEQUENCE [LARGE SCALE GENOMIC DNA]</scope>
    <source>
        <strain evidence="3 4">Sp-1</strain>
    </source>
</reference>
<name>A0A6A7Y5E2_9HYPH</name>
<dbReference type="PANTHER" id="PTHR16138:SF7">
    <property type="entry name" value="PALMITOYL-PROTEIN THIOESTERASE ABHD10, MITOCHONDRIAL"/>
    <property type="match status" value="1"/>
</dbReference>
<evidence type="ECO:0000256" key="1">
    <source>
        <dbReference type="ARBA" id="ARBA00022801"/>
    </source>
</evidence>
<dbReference type="PANTHER" id="PTHR16138">
    <property type="entry name" value="MYCOPHENOLIC ACID ACYL-GLUCURONIDE ESTERASE, MITOCHONDRIAL"/>
    <property type="match status" value="1"/>
</dbReference>
<dbReference type="InterPro" id="IPR052382">
    <property type="entry name" value="ABHD10_acyl-thioesterase"/>
</dbReference>
<dbReference type="EMBL" id="VWNA01000001">
    <property type="protein sequence ID" value="MQT12922.1"/>
    <property type="molecule type" value="Genomic_DNA"/>
</dbReference>
<keyword evidence="4" id="KW-1185">Reference proteome</keyword>
<sequence length="257" mass="27629">MAQAAPQFLTVGTGKAARRIAVLHRPGSGPGVLFLSGYRSDMRGSKAEALDAWAARSGRAFTRFDYSGHGEAGGRFEEGTIGRWFEEAQAVFSTYASGPTIVVGSSMGGWLALLLARARLKAGRPLAGLVLIAPAPDFTEDLMWARMPDDVRATLMTEGVYLQPTPYAPEPYPITRALIEDGRNHLLLGGPIETGCHVEILQGLADEDVPWSHALRLVDRLATDDVVLSLVKNAGHRLARPEDLERMIGAVEAISAV</sequence>
<comment type="caution">
    <text evidence="3">The sequence shown here is derived from an EMBL/GenBank/DDBJ whole genome shotgun (WGS) entry which is preliminary data.</text>
</comment>
<evidence type="ECO:0000313" key="3">
    <source>
        <dbReference type="EMBL" id="MQT12922.1"/>
    </source>
</evidence>
<keyword evidence="1 3" id="KW-0378">Hydrolase</keyword>
<organism evidence="3 4">
    <name type="scientific">Segnochrobactrum spirostomi</name>
    <dbReference type="NCBI Taxonomy" id="2608987"/>
    <lineage>
        <taxon>Bacteria</taxon>
        <taxon>Pseudomonadati</taxon>
        <taxon>Pseudomonadota</taxon>
        <taxon>Alphaproteobacteria</taxon>
        <taxon>Hyphomicrobiales</taxon>
        <taxon>Segnochrobactraceae</taxon>
        <taxon>Segnochrobactrum</taxon>
    </lineage>
</organism>
<evidence type="ECO:0000313" key="4">
    <source>
        <dbReference type="Proteomes" id="UP000332515"/>
    </source>
</evidence>
<protein>
    <submittedName>
        <fullName evidence="3">Alpha/beta fold hydrolase</fullName>
    </submittedName>
</protein>
<dbReference type="RefSeq" id="WP_153480391.1">
    <property type="nucleotide sequence ID" value="NZ_VWNA01000001.1"/>
</dbReference>
<dbReference type="AlphaFoldDB" id="A0A6A7Y5E2"/>
<dbReference type="InterPro" id="IPR029058">
    <property type="entry name" value="AB_hydrolase_fold"/>
</dbReference>
<evidence type="ECO:0000259" key="2">
    <source>
        <dbReference type="Pfam" id="PF12146"/>
    </source>
</evidence>
<proteinExistence type="predicted"/>
<dbReference type="InterPro" id="IPR022742">
    <property type="entry name" value="Hydrolase_4"/>
</dbReference>
<accession>A0A6A7Y5E2</accession>
<dbReference type="SUPFAM" id="SSF53474">
    <property type="entry name" value="alpha/beta-Hydrolases"/>
    <property type="match status" value="1"/>
</dbReference>
<dbReference type="Gene3D" id="3.40.50.1820">
    <property type="entry name" value="alpha/beta hydrolase"/>
    <property type="match status" value="1"/>
</dbReference>
<dbReference type="Pfam" id="PF12146">
    <property type="entry name" value="Hydrolase_4"/>
    <property type="match status" value="1"/>
</dbReference>
<dbReference type="GO" id="GO:0016787">
    <property type="term" value="F:hydrolase activity"/>
    <property type="evidence" value="ECO:0007669"/>
    <property type="project" value="UniProtKB-KW"/>
</dbReference>